<dbReference type="SUPFAM" id="SSF53756">
    <property type="entry name" value="UDP-Glycosyltransferase/glycogen phosphorylase"/>
    <property type="match status" value="1"/>
</dbReference>
<dbReference type="Proteomes" id="UP001303899">
    <property type="component" value="Unassembled WGS sequence"/>
</dbReference>
<protein>
    <submittedName>
        <fullName evidence="1">Uncharacterized protein</fullName>
    </submittedName>
</protein>
<comment type="caution">
    <text evidence="1">The sequence shown here is derived from an EMBL/GenBank/DDBJ whole genome shotgun (WGS) entry which is preliminary data.</text>
</comment>
<sequence length="297" mass="34091">MLFKKLNPLEKIYLKNTNKEAYQNYKYQLKVNDLPSINFLDTPKALVDFKHSGHLGDIIYAIPAMYALAESGKVNLHLNIGQKIKVDGNHPLKDIGLNEKSVEMLAPLLALQNKFSPINIYNNQVIDYDLDVFRQFPFDYSKGHISRWYFNCFAVSYDLSKPWLVVPKDTSMSDKIVIARSTRYNSPVIDYSILKKYNNLVFIGLQEEFRLMKAIIPNLEYAEVNNFLEMASIIAGAKLFIGNQSFPYAIAEALKTPRMLESYYKCPNVIPEGANGFEFSFQPQFEFLVKKLVAKPL</sequence>
<evidence type="ECO:0000313" key="1">
    <source>
        <dbReference type="EMBL" id="MEA5402311.1"/>
    </source>
</evidence>
<evidence type="ECO:0000313" key="2">
    <source>
        <dbReference type="Proteomes" id="UP001303899"/>
    </source>
</evidence>
<dbReference type="RefSeq" id="WP_323326725.1">
    <property type="nucleotide sequence ID" value="NZ_JAYGIL010000005.1"/>
</dbReference>
<dbReference type="Gene3D" id="3.40.50.2000">
    <property type="entry name" value="Glycogen Phosphorylase B"/>
    <property type="match status" value="1"/>
</dbReference>
<proteinExistence type="predicted"/>
<reference evidence="1 2" key="1">
    <citation type="submission" date="2023-12" db="EMBL/GenBank/DDBJ databases">
        <title>Novel species of the genus Arcicella isolated from rivers.</title>
        <authorList>
            <person name="Lu H."/>
        </authorList>
    </citation>
    <scope>NUCLEOTIDE SEQUENCE [LARGE SCALE GENOMIC DNA]</scope>
    <source>
        <strain evidence="1 2">DC2W</strain>
    </source>
</reference>
<keyword evidence="2" id="KW-1185">Reference proteome</keyword>
<gene>
    <name evidence="1" type="ORF">VB776_05270</name>
</gene>
<accession>A0ABU5S1P6</accession>
<dbReference type="EMBL" id="JAYGIL010000005">
    <property type="protein sequence ID" value="MEA5402311.1"/>
    <property type="molecule type" value="Genomic_DNA"/>
</dbReference>
<name>A0ABU5S1P6_9BACT</name>
<organism evidence="1 2">
    <name type="scientific">Arcicella gelida</name>
    <dbReference type="NCBI Taxonomy" id="2984195"/>
    <lineage>
        <taxon>Bacteria</taxon>
        <taxon>Pseudomonadati</taxon>
        <taxon>Bacteroidota</taxon>
        <taxon>Cytophagia</taxon>
        <taxon>Cytophagales</taxon>
        <taxon>Flectobacillaceae</taxon>
        <taxon>Arcicella</taxon>
    </lineage>
</organism>